<dbReference type="GO" id="GO:0005886">
    <property type="term" value="C:plasma membrane"/>
    <property type="evidence" value="ECO:0000318"/>
    <property type="project" value="GO_Central"/>
</dbReference>
<organism evidence="3 4">
    <name type="scientific">Helobdella robusta</name>
    <name type="common">Californian leech</name>
    <dbReference type="NCBI Taxonomy" id="6412"/>
    <lineage>
        <taxon>Eukaryota</taxon>
        <taxon>Metazoa</taxon>
        <taxon>Spiralia</taxon>
        <taxon>Lophotrochozoa</taxon>
        <taxon>Annelida</taxon>
        <taxon>Clitellata</taxon>
        <taxon>Hirudinea</taxon>
        <taxon>Rhynchobdellida</taxon>
        <taxon>Glossiphoniidae</taxon>
        <taxon>Helobdella</taxon>
    </lineage>
</organism>
<evidence type="ECO:0000256" key="1">
    <source>
        <dbReference type="SAM" id="MobiDB-lite"/>
    </source>
</evidence>
<dbReference type="PANTHER" id="PTHR24112:SF66">
    <property type="entry name" value="LEUCINE-RICH REPEAT, ISOFORM F"/>
    <property type="match status" value="1"/>
</dbReference>
<evidence type="ECO:0000313" key="4">
    <source>
        <dbReference type="Proteomes" id="UP000015101"/>
    </source>
</evidence>
<gene>
    <name evidence="3" type="primary">20211081</name>
    <name evidence="2" type="ORF">HELRODRAFT_188962</name>
</gene>
<evidence type="ECO:0000313" key="3">
    <source>
        <dbReference type="EnsemblMetazoa" id="HelroP188962"/>
    </source>
</evidence>
<dbReference type="InParanoid" id="T1FQI4"/>
<reference evidence="2 4" key="2">
    <citation type="journal article" date="2013" name="Nature">
        <title>Insights into bilaterian evolution from three spiralian genomes.</title>
        <authorList>
            <person name="Simakov O."/>
            <person name="Marletaz F."/>
            <person name="Cho S.J."/>
            <person name="Edsinger-Gonzales E."/>
            <person name="Havlak P."/>
            <person name="Hellsten U."/>
            <person name="Kuo D.H."/>
            <person name="Larsson T."/>
            <person name="Lv J."/>
            <person name="Arendt D."/>
            <person name="Savage R."/>
            <person name="Osoegawa K."/>
            <person name="de Jong P."/>
            <person name="Grimwood J."/>
            <person name="Chapman J.A."/>
            <person name="Shapiro H."/>
            <person name="Aerts A."/>
            <person name="Otillar R.P."/>
            <person name="Terry A.Y."/>
            <person name="Boore J.L."/>
            <person name="Grigoriev I.V."/>
            <person name="Lindberg D.R."/>
            <person name="Seaver E.C."/>
            <person name="Weisblat D.A."/>
            <person name="Putnam N.H."/>
            <person name="Rokhsar D.S."/>
        </authorList>
    </citation>
    <scope>NUCLEOTIDE SEQUENCE</scope>
</reference>
<feature type="region of interest" description="Disordered" evidence="1">
    <location>
        <begin position="694"/>
        <end position="719"/>
    </location>
</feature>
<dbReference type="InterPro" id="IPR032675">
    <property type="entry name" value="LRR_dom_sf"/>
</dbReference>
<dbReference type="EMBL" id="AMQM01001080">
    <property type="status" value="NOT_ANNOTATED_CDS"/>
    <property type="molecule type" value="Genomic_DNA"/>
</dbReference>
<dbReference type="EnsemblMetazoa" id="HelroT188962">
    <property type="protein sequence ID" value="HelroP188962"/>
    <property type="gene ID" value="HelroG188962"/>
</dbReference>
<dbReference type="InterPro" id="IPR051279">
    <property type="entry name" value="PP1-Reg/Actin-Interact_Protein"/>
</dbReference>
<dbReference type="GO" id="GO:0030027">
    <property type="term" value="C:lamellipodium"/>
    <property type="evidence" value="ECO:0000318"/>
    <property type="project" value="GO_Central"/>
</dbReference>
<feature type="compositionally biased region" description="Polar residues" evidence="1">
    <location>
        <begin position="694"/>
        <end position="711"/>
    </location>
</feature>
<reference evidence="3" key="3">
    <citation type="submission" date="2015-06" db="UniProtKB">
        <authorList>
            <consortium name="EnsemblMetazoa"/>
        </authorList>
    </citation>
    <scope>IDENTIFICATION</scope>
</reference>
<sequence length="719" mass="81078">MLTGRSHVEKICDALHANKFTLLNSINISKNSLDDKSVQLLCSLNIQWQCLNLAETCIPTGVINTIFGPTNKFQRLTHLDMSKIVFKSSGSQVLLLFLSKPNEVETLVLEYTDVPLENLVVSLKGGCVDHLKTLNLCGTQLSRKKMNELHFNSCKTFLSTAQSLRFVNLSHCHLTPDYLKQVLLGIAVNRNMRNVELKLAGNSLDQRFADVFEVSLPMLSNINSLDISNNNFSVDDLKLIFKKLPQTSNLKKLFVGKNLLNNKTRSLEPFVNALVDYLQDDQATIECLYMEDMSLRSDAYTFINHLGSDVTLLELNIGGNSIGPTGGRLLSKTLQVNNCLQTLMLDKNDLNISALQDIAHGLTRNKTLRNLPLPLHDILAISKNNLERVDKLDAVVKKITSLLQRNNSPTQLLANDQFSKQLLNYDVGETLDKMVVSMEMYVDRLEGTQQLKNQLNETISTAHKLIQESRLFIEIYKDIYDMVQSAAEQKATTNHNKPHHDDNEMLIEKIKIRSPLDTELTKLKTRQDTLDPKFLLTNSTLSGIMKRSVDDINHTSPFALLSMFKNVAFDMANNVEELMDLMLLKEQECHLSSSPMESSMNNNLRFSTLLGKKKDQVSLNNMTDSLFPDFSMKTLKKARPTSILTDLPDLPVTSSSLEHLNLQRPKMMKKHKITLPVITFSDKKYDVVTKLKESSTFSSLSGSKQSVASSQDTDEEYKN</sequence>
<dbReference type="PANTHER" id="PTHR24112">
    <property type="entry name" value="LEUCINE-RICH REPEAT, ISOFORM F-RELATED"/>
    <property type="match status" value="1"/>
</dbReference>
<evidence type="ECO:0008006" key="5">
    <source>
        <dbReference type="Google" id="ProtNLM"/>
    </source>
</evidence>
<dbReference type="eggNOG" id="KOG4242">
    <property type="taxonomic scope" value="Eukaryota"/>
</dbReference>
<accession>T1FQI4</accession>
<dbReference type="GO" id="GO:0016477">
    <property type="term" value="P:cell migration"/>
    <property type="evidence" value="ECO:0000318"/>
    <property type="project" value="GO_Central"/>
</dbReference>
<dbReference type="AlphaFoldDB" id="T1FQI4"/>
<dbReference type="SMART" id="SM00368">
    <property type="entry name" value="LRR_RI"/>
    <property type="match status" value="4"/>
</dbReference>
<dbReference type="HOGENOM" id="CLU_384646_0_0_1"/>
<keyword evidence="4" id="KW-1185">Reference proteome</keyword>
<dbReference type="CTD" id="20211081"/>
<dbReference type="SUPFAM" id="SSF52047">
    <property type="entry name" value="RNI-like"/>
    <property type="match status" value="2"/>
</dbReference>
<protein>
    <recommendedName>
        <fullName evidence="5">CARMIL C-terminal domain-containing protein</fullName>
    </recommendedName>
</protein>
<dbReference type="EMBL" id="KB097143">
    <property type="protein sequence ID" value="ESN98943.1"/>
    <property type="molecule type" value="Genomic_DNA"/>
</dbReference>
<dbReference type="Proteomes" id="UP000015101">
    <property type="component" value="Unassembled WGS sequence"/>
</dbReference>
<evidence type="ECO:0000313" key="2">
    <source>
        <dbReference type="EMBL" id="ESN98943.1"/>
    </source>
</evidence>
<dbReference type="Gene3D" id="3.80.10.10">
    <property type="entry name" value="Ribonuclease Inhibitor"/>
    <property type="match status" value="1"/>
</dbReference>
<dbReference type="GeneID" id="20211081"/>
<dbReference type="KEGG" id="hro:HELRODRAFT_188962"/>
<dbReference type="RefSeq" id="XP_009022872.1">
    <property type="nucleotide sequence ID" value="XM_009024624.1"/>
</dbReference>
<name>T1FQI4_HELRO</name>
<reference evidence="4" key="1">
    <citation type="submission" date="2012-12" db="EMBL/GenBank/DDBJ databases">
        <authorList>
            <person name="Hellsten U."/>
            <person name="Grimwood J."/>
            <person name="Chapman J.A."/>
            <person name="Shapiro H."/>
            <person name="Aerts A."/>
            <person name="Otillar R.P."/>
            <person name="Terry A.Y."/>
            <person name="Boore J.L."/>
            <person name="Simakov O."/>
            <person name="Marletaz F."/>
            <person name="Cho S.-J."/>
            <person name="Edsinger-Gonzales E."/>
            <person name="Havlak P."/>
            <person name="Kuo D.-H."/>
            <person name="Larsson T."/>
            <person name="Lv J."/>
            <person name="Arendt D."/>
            <person name="Savage R."/>
            <person name="Osoegawa K."/>
            <person name="de Jong P."/>
            <person name="Lindberg D.R."/>
            <person name="Seaver E.C."/>
            <person name="Weisblat D.A."/>
            <person name="Putnam N.H."/>
            <person name="Grigoriev I.V."/>
            <person name="Rokhsar D.S."/>
        </authorList>
    </citation>
    <scope>NUCLEOTIDE SEQUENCE</scope>
</reference>
<dbReference type="GO" id="GO:0034315">
    <property type="term" value="P:regulation of Arp2/3 complex-mediated actin nucleation"/>
    <property type="evidence" value="ECO:0000318"/>
    <property type="project" value="GO_Central"/>
</dbReference>
<proteinExistence type="predicted"/>
<dbReference type="STRING" id="6412.T1FQI4"/>
<dbReference type="OrthoDB" id="18598at2759"/>